<accession>A0A1F8B613</accession>
<dbReference type="Gene3D" id="3.40.1440.10">
    <property type="entry name" value="GIY-YIG endonuclease"/>
    <property type="match status" value="1"/>
</dbReference>
<dbReference type="STRING" id="1802517.A2892_02445"/>
<dbReference type="Proteomes" id="UP000176404">
    <property type="component" value="Unassembled WGS sequence"/>
</dbReference>
<dbReference type="Pfam" id="PF08459">
    <property type="entry name" value="UvrC_RNaseH_dom"/>
    <property type="match status" value="1"/>
</dbReference>
<dbReference type="PANTHER" id="PTHR30562">
    <property type="entry name" value="UVRC/OXIDOREDUCTASE"/>
    <property type="match status" value="1"/>
</dbReference>
<dbReference type="EMBL" id="MGHD01000019">
    <property type="protein sequence ID" value="OGM59482.1"/>
    <property type="molecule type" value="Genomic_DNA"/>
</dbReference>
<dbReference type="SMART" id="SM00465">
    <property type="entry name" value="GIYc"/>
    <property type="match status" value="1"/>
</dbReference>
<dbReference type="GO" id="GO:0009381">
    <property type="term" value="F:excinuclease ABC activity"/>
    <property type="evidence" value="ECO:0007669"/>
    <property type="project" value="InterPro"/>
</dbReference>
<dbReference type="Pfam" id="PF01541">
    <property type="entry name" value="GIY-YIG"/>
    <property type="match status" value="1"/>
</dbReference>
<dbReference type="InterPro" id="IPR047296">
    <property type="entry name" value="GIY-YIG_UvrC_Cho"/>
</dbReference>
<dbReference type="CDD" id="cd10434">
    <property type="entry name" value="GIY-YIG_UvrC_Cho"/>
    <property type="match status" value="1"/>
</dbReference>
<dbReference type="InterPro" id="IPR000305">
    <property type="entry name" value="GIY-YIG_endonuc"/>
</dbReference>
<gene>
    <name evidence="3" type="ORF">A2892_02445</name>
</gene>
<dbReference type="GO" id="GO:0006289">
    <property type="term" value="P:nucleotide-excision repair"/>
    <property type="evidence" value="ECO:0007669"/>
    <property type="project" value="InterPro"/>
</dbReference>
<dbReference type="PROSITE" id="PS50165">
    <property type="entry name" value="UVRC"/>
    <property type="match status" value="1"/>
</dbReference>
<dbReference type="GO" id="GO:0009380">
    <property type="term" value="C:excinuclease repair complex"/>
    <property type="evidence" value="ECO:0007669"/>
    <property type="project" value="TreeGrafter"/>
</dbReference>
<dbReference type="InterPro" id="IPR036876">
    <property type="entry name" value="UVR_dom_sf"/>
</dbReference>
<dbReference type="InterPro" id="IPR001162">
    <property type="entry name" value="UvrC_RNase_H_dom"/>
</dbReference>
<evidence type="ECO:0000313" key="4">
    <source>
        <dbReference type="Proteomes" id="UP000176404"/>
    </source>
</evidence>
<dbReference type="SUPFAM" id="SSF46600">
    <property type="entry name" value="C-terminal UvrC-binding domain of UvrB"/>
    <property type="match status" value="1"/>
</dbReference>
<name>A0A1F8B613_9BACT</name>
<dbReference type="PANTHER" id="PTHR30562:SF1">
    <property type="entry name" value="UVRABC SYSTEM PROTEIN C"/>
    <property type="match status" value="1"/>
</dbReference>
<evidence type="ECO:0000313" key="3">
    <source>
        <dbReference type="EMBL" id="OGM59482.1"/>
    </source>
</evidence>
<protein>
    <recommendedName>
        <fullName evidence="5">Excinuclease ABC subunit C</fullName>
    </recommendedName>
</protein>
<organism evidence="3 4">
    <name type="scientific">Candidatus Woesebacteria bacterium RIFCSPLOWO2_01_FULL_39_10b</name>
    <dbReference type="NCBI Taxonomy" id="1802517"/>
    <lineage>
        <taxon>Bacteria</taxon>
        <taxon>Candidatus Woeseibacteriota</taxon>
    </lineage>
</organism>
<dbReference type="InterPro" id="IPR038476">
    <property type="entry name" value="UvrC_RNase_H_dom_sf"/>
</dbReference>
<proteinExistence type="predicted"/>
<sequence>MLENLEKLNLEKINLNKVPTSNGIYVFWDKKELPLYIGKSKNLRIRLQSYLLAKLTGKSKKLIELSQSFSYIKVASDLESLLLEANLVKKFQPKFNIQLKDDKNPLYIKITKEDYPRVLAVRKEEEDSIYFGPFPSSTNVKSVLWLLRKIFPFSQHKVGKKPCLYSQIELCDPCPSKIEKVRNSSKKNELKKRYKSNVRMIKTILSGKVKVVRLNLEKDMRRLAKEEKFEEALLQRKKIEKLDYVTQPINPVTFYLKNPNFLADIRNQEIINLKKIISKYIKSNCQRIESYDVSHISGSYPTASMVTFINGDADKAFYRHFKIKQKMGKSDTDSLREVIKRRIKHFSSWGMPDLIVVDGGKPQVSVFFKELNNFNVPVVGLAKREDLLVIPVVKNSYSINFITFRLKSGQARNLLHRMRDEAHRFARSYHTKLVKIKLFRNF</sequence>
<dbReference type="AlphaFoldDB" id="A0A1F8B613"/>
<dbReference type="InterPro" id="IPR050066">
    <property type="entry name" value="UvrABC_protein_C"/>
</dbReference>
<evidence type="ECO:0000259" key="2">
    <source>
        <dbReference type="PROSITE" id="PS50165"/>
    </source>
</evidence>
<dbReference type="SUPFAM" id="SSF82771">
    <property type="entry name" value="GIY-YIG endonuclease"/>
    <property type="match status" value="1"/>
</dbReference>
<dbReference type="InterPro" id="IPR035901">
    <property type="entry name" value="GIY-YIG_endonuc_sf"/>
</dbReference>
<reference evidence="3 4" key="1">
    <citation type="journal article" date="2016" name="Nat. Commun.">
        <title>Thousands of microbial genomes shed light on interconnected biogeochemical processes in an aquifer system.</title>
        <authorList>
            <person name="Anantharaman K."/>
            <person name="Brown C.T."/>
            <person name="Hug L.A."/>
            <person name="Sharon I."/>
            <person name="Castelle C.J."/>
            <person name="Probst A.J."/>
            <person name="Thomas B.C."/>
            <person name="Singh A."/>
            <person name="Wilkins M.J."/>
            <person name="Karaoz U."/>
            <person name="Brodie E.L."/>
            <person name="Williams K.H."/>
            <person name="Hubbard S.S."/>
            <person name="Banfield J.F."/>
        </authorList>
    </citation>
    <scope>NUCLEOTIDE SEQUENCE [LARGE SCALE GENOMIC DNA]</scope>
</reference>
<feature type="domain" description="GIY-YIG" evidence="1">
    <location>
        <begin position="20"/>
        <end position="97"/>
    </location>
</feature>
<evidence type="ECO:0000259" key="1">
    <source>
        <dbReference type="PROSITE" id="PS50164"/>
    </source>
</evidence>
<feature type="domain" description="UvrC family homology region profile" evidence="2">
    <location>
        <begin position="269"/>
        <end position="365"/>
    </location>
</feature>
<dbReference type="Gene3D" id="3.30.420.340">
    <property type="entry name" value="UvrC, RNAse H endonuclease domain"/>
    <property type="match status" value="1"/>
</dbReference>
<comment type="caution">
    <text evidence="3">The sequence shown here is derived from an EMBL/GenBank/DDBJ whole genome shotgun (WGS) entry which is preliminary data.</text>
</comment>
<dbReference type="PROSITE" id="PS50164">
    <property type="entry name" value="GIY_YIG"/>
    <property type="match status" value="1"/>
</dbReference>
<evidence type="ECO:0008006" key="5">
    <source>
        <dbReference type="Google" id="ProtNLM"/>
    </source>
</evidence>